<proteinExistence type="predicted"/>
<dbReference type="InterPro" id="IPR012495">
    <property type="entry name" value="TadE-like_dom"/>
</dbReference>
<protein>
    <recommendedName>
        <fullName evidence="2">TadE-like domain-containing protein</fullName>
    </recommendedName>
</protein>
<accession>A0A3B1DNK9</accession>
<feature type="transmembrane region" description="Helical" evidence="1">
    <location>
        <begin position="21"/>
        <end position="43"/>
    </location>
</feature>
<organism evidence="3">
    <name type="scientific">hydrothermal vent metagenome</name>
    <dbReference type="NCBI Taxonomy" id="652676"/>
    <lineage>
        <taxon>unclassified sequences</taxon>
        <taxon>metagenomes</taxon>
        <taxon>ecological metagenomes</taxon>
    </lineage>
</organism>
<keyword evidence="1" id="KW-0812">Transmembrane</keyword>
<dbReference type="EMBL" id="UOGL01000135">
    <property type="protein sequence ID" value="VAX37648.1"/>
    <property type="molecule type" value="Genomic_DNA"/>
</dbReference>
<evidence type="ECO:0000313" key="3">
    <source>
        <dbReference type="EMBL" id="VAX37648.1"/>
    </source>
</evidence>
<reference evidence="3" key="1">
    <citation type="submission" date="2018-06" db="EMBL/GenBank/DDBJ databases">
        <authorList>
            <person name="Zhirakovskaya E."/>
        </authorList>
    </citation>
    <scope>NUCLEOTIDE SEQUENCE</scope>
</reference>
<sequence length="137" mass="15509">MIRETHHSKKETKRRGFLTMEFAMVMPILAVVLFALFEFSLLFSARTSIVEACRKGARLATVPGVHPEDIEHEVRRVLPTRLSNQCQVRTIVGENTGDAVSVVVRVPMRFASPDLLWPIGFSLKGQFLQSEARMLKE</sequence>
<dbReference type="AlphaFoldDB" id="A0A3B1DNK9"/>
<feature type="domain" description="TadE-like" evidence="2">
    <location>
        <begin position="18"/>
        <end position="58"/>
    </location>
</feature>
<keyword evidence="1" id="KW-0472">Membrane</keyword>
<evidence type="ECO:0000259" key="2">
    <source>
        <dbReference type="Pfam" id="PF07811"/>
    </source>
</evidence>
<gene>
    <name evidence="3" type="ORF">MNBD_PLANCTO02-2095</name>
</gene>
<dbReference type="Pfam" id="PF07811">
    <property type="entry name" value="TadE"/>
    <property type="match status" value="1"/>
</dbReference>
<name>A0A3B1DNK9_9ZZZZ</name>
<keyword evidence="1" id="KW-1133">Transmembrane helix</keyword>
<evidence type="ECO:0000256" key="1">
    <source>
        <dbReference type="SAM" id="Phobius"/>
    </source>
</evidence>